<protein>
    <recommendedName>
        <fullName evidence="3">C2H2-type domain-containing protein</fullName>
    </recommendedName>
</protein>
<name>A0ABN8MS70_9CNID</name>
<sequence length="448" mass="51022">MEVEDGLRDDLETLRRCTIEGNVEGAKQVVFECEKMFKLSFIDQRVNYHMSAMTKHEFSTALIPREVELRSCIALKTTGNANCMFNAASLLLAENESLSDVIRLLIAGVLFFSSKFYIQTIQDRFLEVEKETPYSEATVFSNILTEAAELQRRPCCLSLMSDQSANNPDNVDPPPAQRQSIIDALKAPTASDLARKRKVPCNLQPSGKRFVHPKGTSNPNVSIRQHLPEFPGENFKESAGTLFCTGCREEVGLKKTIIQQHIKSSKHSRGKERLAVKESREQDIANVLIAYDNENHPKGEMQRMAQRVYRFKVVCTFLKAGVAINKIDQFREIFEEQGYSRIAYAYYPNVIAVSCLLSQGNVPVQQQWINYATQYIRPAYQYYQDKFNHGPLQPLVTIFKSCRLFDPVKVKEMQPDAADGDTLHCVFPFLMQTMSFNLFRVSLQLIKL</sequence>
<dbReference type="EMBL" id="CALNXK010000003">
    <property type="protein sequence ID" value="CAH3034775.1"/>
    <property type="molecule type" value="Genomic_DNA"/>
</dbReference>
<accession>A0ABN8MS70</accession>
<evidence type="ECO:0008006" key="3">
    <source>
        <dbReference type="Google" id="ProtNLM"/>
    </source>
</evidence>
<evidence type="ECO:0000313" key="1">
    <source>
        <dbReference type="EMBL" id="CAH3034775.1"/>
    </source>
</evidence>
<reference evidence="1 2" key="1">
    <citation type="submission" date="2022-05" db="EMBL/GenBank/DDBJ databases">
        <authorList>
            <consortium name="Genoscope - CEA"/>
            <person name="William W."/>
        </authorList>
    </citation>
    <scope>NUCLEOTIDE SEQUENCE [LARGE SCALE GENOMIC DNA]</scope>
</reference>
<keyword evidence="2" id="KW-1185">Reference proteome</keyword>
<dbReference type="Proteomes" id="UP001159405">
    <property type="component" value="Unassembled WGS sequence"/>
</dbReference>
<comment type="caution">
    <text evidence="1">The sequence shown here is derived from an EMBL/GenBank/DDBJ whole genome shotgun (WGS) entry which is preliminary data.</text>
</comment>
<evidence type="ECO:0000313" key="2">
    <source>
        <dbReference type="Proteomes" id="UP001159405"/>
    </source>
</evidence>
<organism evidence="1 2">
    <name type="scientific">Porites lobata</name>
    <dbReference type="NCBI Taxonomy" id="104759"/>
    <lineage>
        <taxon>Eukaryota</taxon>
        <taxon>Metazoa</taxon>
        <taxon>Cnidaria</taxon>
        <taxon>Anthozoa</taxon>
        <taxon>Hexacorallia</taxon>
        <taxon>Scleractinia</taxon>
        <taxon>Fungiina</taxon>
        <taxon>Poritidae</taxon>
        <taxon>Porites</taxon>
    </lineage>
</organism>
<proteinExistence type="predicted"/>
<gene>
    <name evidence="1" type="ORF">PLOB_00025278</name>
</gene>